<dbReference type="InterPro" id="IPR027417">
    <property type="entry name" value="P-loop_NTPase"/>
</dbReference>
<gene>
    <name evidence="6" type="ORF">A3A38_02855</name>
</gene>
<sequence length="629" mass="68688">MDFLKYLVQKGVIDEATRDKVAGAVERSGKDISDVLAEEGIDAENVLALRSEYLQVPARGVNAKDVPPEVLKYIPEESALHYRFIPIGIEEGVLEVGMTDPDNLEARDALQFIATNIGLPFKIFLITRGDFNALLKNYQGLSGEVRKALTELGEESIDIVRPKEPAPIAAAPAPDDGKESRGAGKLLRDTEPSIASPRPPGGITAEGATSASGSIQLEELEKGVAGFSAKDEPKIVEEAPITKIVSVILRHAVDGGASDVHIEHTGEQIRVRFRVDGVLHTSLLLPKTVHDSVVARVKVLANLKLDERRKPQDGSFTLYLESRKIDFRVSTFPAYFGEKIVMRILDPEKGVKSLETTGFRPEHLVRVREALTRPYGLILLTGPTGSGKSTTLYAMLNELDREKANVVSLEDPVEYTVVGVSQSQVRPEINYTFATGLRSIVRQDPDIIMVGEIRDKETAQLAIQAALTGHLVFSTLHTNNAVGVVPRLIDMGIEPYLIALTLILAVAQRLSPILCESSKKPVPVEGALKASIEKAFEGMAPALRKKIQIPKQVYEAMPSGECPGGTRGRIGVFEMFEIDKEMEEIILKKPSEADILVAARAKGMLTMKEDALLKAFEGQISIQEVNQFE</sequence>
<evidence type="ECO:0000313" key="7">
    <source>
        <dbReference type="Proteomes" id="UP000177306"/>
    </source>
</evidence>
<comment type="caution">
    <text evidence="6">The sequence shown here is derived from an EMBL/GenBank/DDBJ whole genome shotgun (WGS) entry which is preliminary data.</text>
</comment>
<dbReference type="CDD" id="cd01129">
    <property type="entry name" value="PulE-GspE-like"/>
    <property type="match status" value="1"/>
</dbReference>
<dbReference type="SUPFAM" id="SSF52540">
    <property type="entry name" value="P-loop containing nucleoside triphosphate hydrolases"/>
    <property type="match status" value="1"/>
</dbReference>
<dbReference type="InterPro" id="IPR003593">
    <property type="entry name" value="AAA+_ATPase"/>
</dbReference>
<dbReference type="Pfam" id="PF00437">
    <property type="entry name" value="T2SSE"/>
    <property type="match status" value="1"/>
</dbReference>
<dbReference type="SUPFAM" id="SSF160246">
    <property type="entry name" value="EspE N-terminal domain-like"/>
    <property type="match status" value="1"/>
</dbReference>
<dbReference type="GO" id="GO:0005886">
    <property type="term" value="C:plasma membrane"/>
    <property type="evidence" value="ECO:0007669"/>
    <property type="project" value="TreeGrafter"/>
</dbReference>
<dbReference type="GO" id="GO:0016887">
    <property type="term" value="F:ATP hydrolysis activity"/>
    <property type="evidence" value="ECO:0007669"/>
    <property type="project" value="TreeGrafter"/>
</dbReference>
<evidence type="ECO:0000259" key="5">
    <source>
        <dbReference type="PROSITE" id="PS00662"/>
    </source>
</evidence>
<dbReference type="PANTHER" id="PTHR30258">
    <property type="entry name" value="TYPE II SECRETION SYSTEM PROTEIN GSPE-RELATED"/>
    <property type="match status" value="1"/>
</dbReference>
<dbReference type="GO" id="GO:0005524">
    <property type="term" value="F:ATP binding"/>
    <property type="evidence" value="ECO:0007669"/>
    <property type="project" value="UniProtKB-KW"/>
</dbReference>
<keyword evidence="2" id="KW-0547">Nucleotide-binding</keyword>
<dbReference type="AlphaFoldDB" id="A0A1F6EG10"/>
<reference evidence="6 7" key="1">
    <citation type="journal article" date="2016" name="Nat. Commun.">
        <title>Thousands of microbial genomes shed light on interconnected biogeochemical processes in an aquifer system.</title>
        <authorList>
            <person name="Anantharaman K."/>
            <person name="Brown C.T."/>
            <person name="Hug L.A."/>
            <person name="Sharon I."/>
            <person name="Castelle C.J."/>
            <person name="Probst A.J."/>
            <person name="Thomas B.C."/>
            <person name="Singh A."/>
            <person name="Wilkins M.J."/>
            <person name="Karaoz U."/>
            <person name="Brodie E.L."/>
            <person name="Williams K.H."/>
            <person name="Hubbard S.S."/>
            <person name="Banfield J.F."/>
        </authorList>
    </citation>
    <scope>NUCLEOTIDE SEQUENCE [LARGE SCALE GENOMIC DNA]</scope>
</reference>
<evidence type="ECO:0000256" key="4">
    <source>
        <dbReference type="SAM" id="MobiDB-lite"/>
    </source>
</evidence>
<dbReference type="PROSITE" id="PS00662">
    <property type="entry name" value="T2SP_E"/>
    <property type="match status" value="1"/>
</dbReference>
<protein>
    <recommendedName>
        <fullName evidence="5">Bacterial type II secretion system protein E domain-containing protein</fullName>
    </recommendedName>
</protein>
<dbReference type="InterPro" id="IPR007831">
    <property type="entry name" value="T2SS_GspE_N"/>
</dbReference>
<feature type="compositionally biased region" description="Basic and acidic residues" evidence="4">
    <location>
        <begin position="175"/>
        <end position="191"/>
    </location>
</feature>
<accession>A0A1F6EG10</accession>
<dbReference type="Gene3D" id="3.30.450.90">
    <property type="match status" value="1"/>
</dbReference>
<proteinExistence type="inferred from homology"/>
<name>A0A1F6EG10_9BACT</name>
<keyword evidence="3" id="KW-0067">ATP-binding</keyword>
<evidence type="ECO:0000256" key="1">
    <source>
        <dbReference type="ARBA" id="ARBA00006611"/>
    </source>
</evidence>
<dbReference type="InterPro" id="IPR037257">
    <property type="entry name" value="T2SS_E_N_sf"/>
</dbReference>
<dbReference type="InterPro" id="IPR001482">
    <property type="entry name" value="T2SS/T4SS_dom"/>
</dbReference>
<dbReference type="EMBL" id="MFLY01000038">
    <property type="protein sequence ID" value="OGG72587.1"/>
    <property type="molecule type" value="Genomic_DNA"/>
</dbReference>
<evidence type="ECO:0000256" key="3">
    <source>
        <dbReference type="ARBA" id="ARBA00022840"/>
    </source>
</evidence>
<feature type="region of interest" description="Disordered" evidence="4">
    <location>
        <begin position="163"/>
        <end position="211"/>
    </location>
</feature>
<organism evidence="6 7">
    <name type="scientific">Candidatus Kaiserbacteria bacterium RIFCSPLOWO2_01_FULL_53_17</name>
    <dbReference type="NCBI Taxonomy" id="1798511"/>
    <lineage>
        <taxon>Bacteria</taxon>
        <taxon>Candidatus Kaiseribacteriota</taxon>
    </lineage>
</organism>
<dbReference type="Pfam" id="PF05157">
    <property type="entry name" value="MshEN"/>
    <property type="match status" value="1"/>
</dbReference>
<evidence type="ECO:0000313" key="6">
    <source>
        <dbReference type="EMBL" id="OGG72587.1"/>
    </source>
</evidence>
<dbReference type="Gene3D" id="3.40.50.300">
    <property type="entry name" value="P-loop containing nucleotide triphosphate hydrolases"/>
    <property type="match status" value="1"/>
</dbReference>
<comment type="similarity">
    <text evidence="1">Belongs to the GSP E family.</text>
</comment>
<dbReference type="Proteomes" id="UP000177306">
    <property type="component" value="Unassembled WGS sequence"/>
</dbReference>
<evidence type="ECO:0000256" key="2">
    <source>
        <dbReference type="ARBA" id="ARBA00022741"/>
    </source>
</evidence>
<dbReference type="PANTHER" id="PTHR30258:SF2">
    <property type="entry name" value="COMG OPERON PROTEIN 1"/>
    <property type="match status" value="1"/>
</dbReference>
<feature type="domain" description="Bacterial type II secretion system protein E" evidence="5">
    <location>
        <begin position="441"/>
        <end position="455"/>
    </location>
</feature>
<dbReference type="SMART" id="SM00382">
    <property type="entry name" value="AAA"/>
    <property type="match status" value="1"/>
</dbReference>
<dbReference type="Gene3D" id="3.30.300.160">
    <property type="entry name" value="Type II secretion system, protein E, N-terminal domain"/>
    <property type="match status" value="1"/>
</dbReference>